<protein>
    <submittedName>
        <fullName evidence="5">DeoR/GlpR family DNA-binding transcription regulator</fullName>
    </submittedName>
</protein>
<gene>
    <name evidence="5" type="ORF">NYR52_14195</name>
</gene>
<evidence type="ECO:0000256" key="3">
    <source>
        <dbReference type="ARBA" id="ARBA00023163"/>
    </source>
</evidence>
<dbReference type="Pfam" id="PF00455">
    <property type="entry name" value="DeoRC"/>
    <property type="match status" value="1"/>
</dbReference>
<proteinExistence type="predicted"/>
<dbReference type="InterPro" id="IPR036390">
    <property type="entry name" value="WH_DNA-bd_sf"/>
</dbReference>
<evidence type="ECO:0000313" key="5">
    <source>
        <dbReference type="EMBL" id="UWE05261.1"/>
    </source>
</evidence>
<accession>A0ABY5U6J6</accession>
<dbReference type="Proteomes" id="UP001058650">
    <property type="component" value="Chromosome"/>
</dbReference>
<dbReference type="SMART" id="SM01134">
    <property type="entry name" value="DeoRC"/>
    <property type="match status" value="1"/>
</dbReference>
<dbReference type="PRINTS" id="PR00037">
    <property type="entry name" value="HTHLACR"/>
</dbReference>
<dbReference type="PROSITE" id="PS00894">
    <property type="entry name" value="HTH_DEOR_1"/>
    <property type="match status" value="1"/>
</dbReference>
<dbReference type="InterPro" id="IPR018356">
    <property type="entry name" value="Tscrpt_reg_HTH_DeoR_CS"/>
</dbReference>
<dbReference type="SMART" id="SM00420">
    <property type="entry name" value="HTH_DEOR"/>
    <property type="match status" value="1"/>
</dbReference>
<dbReference type="PROSITE" id="PS51000">
    <property type="entry name" value="HTH_DEOR_2"/>
    <property type="match status" value="1"/>
</dbReference>
<dbReference type="GO" id="GO:0003677">
    <property type="term" value="F:DNA binding"/>
    <property type="evidence" value="ECO:0007669"/>
    <property type="project" value="UniProtKB-KW"/>
</dbReference>
<evidence type="ECO:0000313" key="6">
    <source>
        <dbReference type="Proteomes" id="UP001058650"/>
    </source>
</evidence>
<dbReference type="RefSeq" id="WP_132221226.1">
    <property type="nucleotide sequence ID" value="NZ_CP103866.1"/>
</dbReference>
<dbReference type="Gene3D" id="3.40.50.1360">
    <property type="match status" value="1"/>
</dbReference>
<dbReference type="PANTHER" id="PTHR30363:SF56">
    <property type="entry name" value="TRANSCRIPTIONAL REGULATOR, DEOR FAMILY"/>
    <property type="match status" value="1"/>
</dbReference>
<dbReference type="EMBL" id="CP103866">
    <property type="protein sequence ID" value="UWE05261.1"/>
    <property type="molecule type" value="Genomic_DNA"/>
</dbReference>
<evidence type="ECO:0000256" key="1">
    <source>
        <dbReference type="ARBA" id="ARBA00023015"/>
    </source>
</evidence>
<sequence length="247" mass="27445">MQRHQVILDLLKQKGAVKLQELVLATDSSESTIRRDLIELERRRLLKRIHGGAALLQTKGAEPTIAEKSTKNLQIKQRIAAAAASLVEPGDCIYLDAGSTTLEMVPHLQAKNLTVVTNGFAQLEALAERQIRAYLLGGMIKLSTRAMIGSMALESLRLYRFDKCFLGTNGIDLELGYTTPDPEEAMIKKTAARLASQAYVLADGQKFHEVAFAKVADIHEMRIITDKLPEEQRQSYLNQTDIIEVDT</sequence>
<name>A0ABY5U6J6_LACSH</name>
<keyword evidence="6" id="KW-1185">Reference proteome</keyword>
<dbReference type="PANTHER" id="PTHR30363">
    <property type="entry name" value="HTH-TYPE TRANSCRIPTIONAL REGULATOR SRLR-RELATED"/>
    <property type="match status" value="1"/>
</dbReference>
<evidence type="ECO:0000259" key="4">
    <source>
        <dbReference type="PROSITE" id="PS51000"/>
    </source>
</evidence>
<feature type="domain" description="HTH deoR-type" evidence="4">
    <location>
        <begin position="1"/>
        <end position="55"/>
    </location>
</feature>
<keyword evidence="2 5" id="KW-0238">DNA-binding</keyword>
<keyword evidence="3" id="KW-0804">Transcription</keyword>
<dbReference type="InterPro" id="IPR037171">
    <property type="entry name" value="NagB/RpiA_transferase-like"/>
</dbReference>
<keyword evidence="1" id="KW-0805">Transcription regulation</keyword>
<dbReference type="SUPFAM" id="SSF100950">
    <property type="entry name" value="NagB/RpiA/CoA transferase-like"/>
    <property type="match status" value="1"/>
</dbReference>
<dbReference type="Pfam" id="PF08220">
    <property type="entry name" value="HTH_DeoR"/>
    <property type="match status" value="1"/>
</dbReference>
<dbReference type="SUPFAM" id="SSF46785">
    <property type="entry name" value="Winged helix' DNA-binding domain"/>
    <property type="match status" value="1"/>
</dbReference>
<organism evidence="5 6">
    <name type="scientific">Laceyella sacchari</name>
    <name type="common">Thermoactinomyces thalpophilus</name>
    <dbReference type="NCBI Taxonomy" id="37482"/>
    <lineage>
        <taxon>Bacteria</taxon>
        <taxon>Bacillati</taxon>
        <taxon>Bacillota</taxon>
        <taxon>Bacilli</taxon>
        <taxon>Bacillales</taxon>
        <taxon>Thermoactinomycetaceae</taxon>
        <taxon>Laceyella</taxon>
    </lineage>
</organism>
<dbReference type="InterPro" id="IPR050313">
    <property type="entry name" value="Carb_Metab_HTH_regulators"/>
</dbReference>
<dbReference type="InterPro" id="IPR014036">
    <property type="entry name" value="DeoR-like_C"/>
</dbReference>
<dbReference type="InterPro" id="IPR001034">
    <property type="entry name" value="DeoR_HTH"/>
</dbReference>
<reference evidence="5" key="1">
    <citation type="submission" date="2022-08" db="EMBL/GenBank/DDBJ databases">
        <title>The complete genome sequence of the thermophilic bacterium Laceyella sacchari FBKL4.010 reveals the basis for tetramethylpyrazine biosynthesis in Moutai-flavor Daqu.</title>
        <authorList>
            <person name="Li D."/>
            <person name="Huang W."/>
            <person name="Wang C."/>
            <person name="Qiu S."/>
        </authorList>
    </citation>
    <scope>NUCLEOTIDE SEQUENCE</scope>
    <source>
        <strain evidence="5">FBKL4.014</strain>
    </source>
</reference>
<evidence type="ECO:0000256" key="2">
    <source>
        <dbReference type="ARBA" id="ARBA00023125"/>
    </source>
</evidence>